<evidence type="ECO:0000313" key="1">
    <source>
        <dbReference type="EMBL" id="AEW71989.1"/>
    </source>
</evidence>
<dbReference type="EMBL" id="CP002886">
    <property type="protein sequence ID" value="AEW71989.1"/>
    <property type="molecule type" value="Genomic_DNA"/>
</dbReference>
<dbReference type="AlphaFoldDB" id="G8LL24"/>
<organism evidence="1 2">
    <name type="scientific">Enterobacter ludwigii</name>
    <dbReference type="NCBI Taxonomy" id="299767"/>
    <lineage>
        <taxon>Bacteria</taxon>
        <taxon>Pseudomonadati</taxon>
        <taxon>Pseudomonadota</taxon>
        <taxon>Gammaproteobacteria</taxon>
        <taxon>Enterobacterales</taxon>
        <taxon>Enterobacteriaceae</taxon>
        <taxon>Enterobacter</taxon>
        <taxon>Enterobacter cloacae complex</taxon>
    </lineage>
</organism>
<protein>
    <submittedName>
        <fullName evidence="1">Uncharacterized protein</fullName>
    </submittedName>
</protein>
<name>G8LL24_9ENTR</name>
<dbReference type="Proteomes" id="UP000007838">
    <property type="component" value="Chromosome"/>
</dbReference>
<dbReference type="HOGENOM" id="CLU_3233060_0_0_6"/>
<dbReference type="KEGG" id="eec:EcWSU1_00549"/>
<sequence>MISLTLNPGEGQGWGGVTDDTGTFCARYALGEHPTNRLKNRAK</sequence>
<accession>G8LL24</accession>
<evidence type="ECO:0000313" key="2">
    <source>
        <dbReference type="Proteomes" id="UP000007838"/>
    </source>
</evidence>
<proteinExistence type="predicted"/>
<gene>
    <name evidence="1" type="ORF">EcWSU1_00549</name>
</gene>
<reference evidence="1 2" key="1">
    <citation type="journal article" date="2011" name="Stand. Genomic Sci.">
        <title>Complete genome of the onion pathogen Enterobacter cloacae EcWSU1.</title>
        <authorList>
            <person name="Humann J.L."/>
            <person name="Wildung M."/>
            <person name="Cheng C.H."/>
            <person name="Lee T."/>
            <person name="Stewart J.E."/>
            <person name="Drew J.C."/>
            <person name="Triplett E.W."/>
            <person name="Main D."/>
            <person name="Schroeder B.K."/>
        </authorList>
    </citation>
    <scope>NUCLEOTIDE SEQUENCE [LARGE SCALE GENOMIC DNA]</scope>
    <source>
        <strain evidence="1 2">EcWSU1</strain>
    </source>
</reference>